<dbReference type="Proteomes" id="UP000828390">
    <property type="component" value="Unassembled WGS sequence"/>
</dbReference>
<keyword evidence="1" id="KW-0732">Signal</keyword>
<reference evidence="2" key="2">
    <citation type="submission" date="2020-11" db="EMBL/GenBank/DDBJ databases">
        <authorList>
            <person name="McCartney M.A."/>
            <person name="Auch B."/>
            <person name="Kono T."/>
            <person name="Mallez S."/>
            <person name="Becker A."/>
            <person name="Gohl D.M."/>
            <person name="Silverstein K.A.T."/>
            <person name="Koren S."/>
            <person name="Bechman K.B."/>
            <person name="Herman A."/>
            <person name="Abrahante J.E."/>
            <person name="Garbe J."/>
        </authorList>
    </citation>
    <scope>NUCLEOTIDE SEQUENCE</scope>
    <source>
        <strain evidence="2">Duluth1</strain>
        <tissue evidence="2">Whole animal</tissue>
    </source>
</reference>
<keyword evidence="3" id="KW-1185">Reference proteome</keyword>
<comment type="caution">
    <text evidence="2">The sequence shown here is derived from an EMBL/GenBank/DDBJ whole genome shotgun (WGS) entry which is preliminary data.</text>
</comment>
<evidence type="ECO:0000313" key="2">
    <source>
        <dbReference type="EMBL" id="KAH3894436.1"/>
    </source>
</evidence>
<reference evidence="2" key="1">
    <citation type="journal article" date="2019" name="bioRxiv">
        <title>The Genome of the Zebra Mussel, Dreissena polymorpha: A Resource for Invasive Species Research.</title>
        <authorList>
            <person name="McCartney M.A."/>
            <person name="Auch B."/>
            <person name="Kono T."/>
            <person name="Mallez S."/>
            <person name="Zhang Y."/>
            <person name="Obille A."/>
            <person name="Becker A."/>
            <person name="Abrahante J.E."/>
            <person name="Garbe J."/>
            <person name="Badalamenti J.P."/>
            <person name="Herman A."/>
            <person name="Mangelson H."/>
            <person name="Liachko I."/>
            <person name="Sullivan S."/>
            <person name="Sone E.D."/>
            <person name="Koren S."/>
            <person name="Silverstein K.A.T."/>
            <person name="Beckman K.B."/>
            <person name="Gohl D.M."/>
        </authorList>
    </citation>
    <scope>NUCLEOTIDE SEQUENCE</scope>
    <source>
        <strain evidence="2">Duluth1</strain>
        <tissue evidence="2">Whole animal</tissue>
    </source>
</reference>
<proteinExistence type="predicted"/>
<dbReference type="EMBL" id="JAIWYP010000001">
    <property type="protein sequence ID" value="KAH3894436.1"/>
    <property type="molecule type" value="Genomic_DNA"/>
</dbReference>
<sequence>MVWAKSYHPLLLSWNEAVLTCLQGVGVVVIWEGTGDGLASGKIEGMELIETGLCVSMWERINISRQQSELICFYDYEDDNPKFNLFIHIIYKGEVNPATVSPCHEVITLTKSDIGNASVK</sequence>
<feature type="signal peptide" evidence="1">
    <location>
        <begin position="1"/>
        <end position="24"/>
    </location>
</feature>
<gene>
    <name evidence="2" type="ORF">DPMN_018593</name>
</gene>
<name>A0A9D4S7F5_DREPO</name>
<dbReference type="AlphaFoldDB" id="A0A9D4S7F5"/>
<evidence type="ECO:0000256" key="1">
    <source>
        <dbReference type="SAM" id="SignalP"/>
    </source>
</evidence>
<evidence type="ECO:0000313" key="3">
    <source>
        <dbReference type="Proteomes" id="UP000828390"/>
    </source>
</evidence>
<protein>
    <submittedName>
        <fullName evidence="2">Uncharacterized protein</fullName>
    </submittedName>
</protein>
<accession>A0A9D4S7F5</accession>
<organism evidence="2 3">
    <name type="scientific">Dreissena polymorpha</name>
    <name type="common">Zebra mussel</name>
    <name type="synonym">Mytilus polymorpha</name>
    <dbReference type="NCBI Taxonomy" id="45954"/>
    <lineage>
        <taxon>Eukaryota</taxon>
        <taxon>Metazoa</taxon>
        <taxon>Spiralia</taxon>
        <taxon>Lophotrochozoa</taxon>
        <taxon>Mollusca</taxon>
        <taxon>Bivalvia</taxon>
        <taxon>Autobranchia</taxon>
        <taxon>Heteroconchia</taxon>
        <taxon>Euheterodonta</taxon>
        <taxon>Imparidentia</taxon>
        <taxon>Neoheterodontei</taxon>
        <taxon>Myida</taxon>
        <taxon>Dreissenoidea</taxon>
        <taxon>Dreissenidae</taxon>
        <taxon>Dreissena</taxon>
    </lineage>
</organism>
<feature type="chain" id="PRO_5038426552" evidence="1">
    <location>
        <begin position="25"/>
        <end position="120"/>
    </location>
</feature>